<protein>
    <recommendedName>
        <fullName evidence="6">rRNA methyltransferase 2, mitochondrial</fullName>
    </recommendedName>
</protein>
<dbReference type="Proteomes" id="UP001174694">
    <property type="component" value="Unassembled WGS sequence"/>
</dbReference>
<evidence type="ECO:0000313" key="10">
    <source>
        <dbReference type="Proteomes" id="UP001174694"/>
    </source>
</evidence>
<keyword evidence="2" id="KW-0698">rRNA processing</keyword>
<evidence type="ECO:0000259" key="8">
    <source>
        <dbReference type="Pfam" id="PF01728"/>
    </source>
</evidence>
<evidence type="ECO:0000256" key="7">
    <source>
        <dbReference type="SAM" id="MobiDB-lite"/>
    </source>
</evidence>
<sequence>MLAPAGRSQCLRAFTESLTAPALRAASASQLVFSGHLFSPSSPAASVRLNARQNRYASSNSRWKQRQGRDVFAREAKVQGLKSRAAFKLLEMDAKYKLFKRGQTVVDLGYAPGSWSQVAVERTKPTGRVVGIDIIPAQPPKGVATIQGNFLSPGVQGLVKQFLLDTARRKAPTASRDGPPSSASPASSSDRSGEDGDATAAQPDDDDVVEDRPSYIDMERQASLGLTDADEADDSAGKQDGRRLVDIVLSDMMMNTSGISFKDHAGSMDLCEAALEFASDTLRAGGHFVCKFYQGSEDKMLENKLKKMFAKVFREKPESSRSESKEAYFVALRRKGDVTLRDIESSS</sequence>
<organism evidence="9 10">
    <name type="scientific">Pleurostoma richardsiae</name>
    <dbReference type="NCBI Taxonomy" id="41990"/>
    <lineage>
        <taxon>Eukaryota</taxon>
        <taxon>Fungi</taxon>
        <taxon>Dikarya</taxon>
        <taxon>Ascomycota</taxon>
        <taxon>Pezizomycotina</taxon>
        <taxon>Sordariomycetes</taxon>
        <taxon>Sordariomycetidae</taxon>
        <taxon>Calosphaeriales</taxon>
        <taxon>Pleurostomataceae</taxon>
        <taxon>Pleurostoma</taxon>
    </lineage>
</organism>
<comment type="similarity">
    <text evidence="1">Belongs to the class I-like SAM-binding methyltransferase superfamily. RNA methyltransferase RlmE family.</text>
</comment>
<keyword evidence="5" id="KW-0949">S-adenosyl-L-methionine</keyword>
<reference evidence="9" key="1">
    <citation type="submission" date="2022-07" db="EMBL/GenBank/DDBJ databases">
        <title>Fungi with potential for degradation of polypropylene.</title>
        <authorList>
            <person name="Gostincar C."/>
        </authorList>
    </citation>
    <scope>NUCLEOTIDE SEQUENCE</scope>
    <source>
        <strain evidence="9">EXF-13308</strain>
    </source>
</reference>
<dbReference type="PANTHER" id="PTHR10920">
    <property type="entry name" value="RIBOSOMAL RNA METHYLTRANSFERASE"/>
    <property type="match status" value="1"/>
</dbReference>
<evidence type="ECO:0000256" key="1">
    <source>
        <dbReference type="ARBA" id="ARBA00009258"/>
    </source>
</evidence>
<dbReference type="EMBL" id="JANBVO010000002">
    <property type="protein sequence ID" value="KAJ9156712.1"/>
    <property type="molecule type" value="Genomic_DNA"/>
</dbReference>
<keyword evidence="10" id="KW-1185">Reference proteome</keyword>
<dbReference type="AlphaFoldDB" id="A0AA38S0S7"/>
<dbReference type="HAMAP" id="MF_01547">
    <property type="entry name" value="RNA_methyltr_E"/>
    <property type="match status" value="1"/>
</dbReference>
<dbReference type="Gene3D" id="3.40.50.150">
    <property type="entry name" value="Vaccinia Virus protein VP39"/>
    <property type="match status" value="1"/>
</dbReference>
<evidence type="ECO:0000256" key="2">
    <source>
        <dbReference type="ARBA" id="ARBA00022552"/>
    </source>
</evidence>
<dbReference type="SUPFAM" id="SSF53335">
    <property type="entry name" value="S-adenosyl-L-methionine-dependent methyltransferases"/>
    <property type="match status" value="1"/>
</dbReference>
<dbReference type="PANTHER" id="PTHR10920:SF18">
    <property type="entry name" value="RRNA METHYLTRANSFERASE 2, MITOCHONDRIAL"/>
    <property type="match status" value="1"/>
</dbReference>
<dbReference type="InterPro" id="IPR029063">
    <property type="entry name" value="SAM-dependent_MTases_sf"/>
</dbReference>
<evidence type="ECO:0000256" key="3">
    <source>
        <dbReference type="ARBA" id="ARBA00022603"/>
    </source>
</evidence>
<dbReference type="GO" id="GO:0005739">
    <property type="term" value="C:mitochondrion"/>
    <property type="evidence" value="ECO:0007669"/>
    <property type="project" value="TreeGrafter"/>
</dbReference>
<name>A0AA38S0S7_9PEZI</name>
<feature type="domain" description="Ribosomal RNA methyltransferase FtsJ" evidence="8">
    <location>
        <begin position="82"/>
        <end position="334"/>
    </location>
</feature>
<keyword evidence="3 9" id="KW-0489">Methyltransferase</keyword>
<evidence type="ECO:0000256" key="6">
    <source>
        <dbReference type="ARBA" id="ARBA00041184"/>
    </source>
</evidence>
<feature type="region of interest" description="Disordered" evidence="7">
    <location>
        <begin position="169"/>
        <end position="213"/>
    </location>
</feature>
<dbReference type="InterPro" id="IPR002877">
    <property type="entry name" value="RNA_MeTrfase_FtsJ_dom"/>
</dbReference>
<dbReference type="InterPro" id="IPR015507">
    <property type="entry name" value="rRNA-MeTfrase_E"/>
</dbReference>
<keyword evidence="4" id="KW-0808">Transferase</keyword>
<dbReference type="Pfam" id="PF01728">
    <property type="entry name" value="FtsJ"/>
    <property type="match status" value="1"/>
</dbReference>
<dbReference type="GO" id="GO:0008650">
    <property type="term" value="F:rRNA (uridine-2'-O-)-methyltransferase activity"/>
    <property type="evidence" value="ECO:0007669"/>
    <property type="project" value="TreeGrafter"/>
</dbReference>
<evidence type="ECO:0000256" key="5">
    <source>
        <dbReference type="ARBA" id="ARBA00022691"/>
    </source>
</evidence>
<dbReference type="InterPro" id="IPR050082">
    <property type="entry name" value="RNA_methyltr_RlmE"/>
</dbReference>
<proteinExistence type="inferred from homology"/>
<comment type="caution">
    <text evidence="9">The sequence shown here is derived from an EMBL/GenBank/DDBJ whole genome shotgun (WGS) entry which is preliminary data.</text>
</comment>
<feature type="compositionally biased region" description="Low complexity" evidence="7">
    <location>
        <begin position="174"/>
        <end position="190"/>
    </location>
</feature>
<evidence type="ECO:0000313" key="9">
    <source>
        <dbReference type="EMBL" id="KAJ9156712.1"/>
    </source>
</evidence>
<evidence type="ECO:0000256" key="4">
    <source>
        <dbReference type="ARBA" id="ARBA00022679"/>
    </source>
</evidence>
<accession>A0AA38S0S7</accession>
<gene>
    <name evidence="9" type="ORF">NKR23_g1095</name>
</gene>